<organism evidence="3 4">
    <name type="scientific">Legionella pneumophila</name>
    <dbReference type="NCBI Taxonomy" id="446"/>
    <lineage>
        <taxon>Bacteria</taxon>
        <taxon>Pseudomonadati</taxon>
        <taxon>Pseudomonadota</taxon>
        <taxon>Gammaproteobacteria</taxon>
        <taxon>Legionellales</taxon>
        <taxon>Legionellaceae</taxon>
        <taxon>Legionella</taxon>
    </lineage>
</organism>
<dbReference type="SUPFAM" id="SSF49899">
    <property type="entry name" value="Concanavalin A-like lectins/glucanases"/>
    <property type="match status" value="1"/>
</dbReference>
<dbReference type="PANTHER" id="PTHR10963">
    <property type="entry name" value="GLYCOSYL HYDROLASE-RELATED"/>
    <property type="match status" value="1"/>
</dbReference>
<dbReference type="AlphaFoldDB" id="A0AAP3HBZ5"/>
<protein>
    <submittedName>
        <fullName evidence="3">Family 16 glycosylhydrolase</fullName>
    </submittedName>
</protein>
<dbReference type="InterPro" id="IPR036116">
    <property type="entry name" value="FN3_sf"/>
</dbReference>
<dbReference type="InterPro" id="IPR050546">
    <property type="entry name" value="Glycosyl_Hydrlase_16"/>
</dbReference>
<gene>
    <name evidence="3" type="ORF">O6C86_03645</name>
</gene>
<accession>A0AAP3HBZ5</accession>
<dbReference type="Gene3D" id="2.60.120.200">
    <property type="match status" value="1"/>
</dbReference>
<dbReference type="RefSeq" id="WP_011946682.1">
    <property type="nucleotide sequence ID" value="NZ_BAZA01000179.1"/>
</dbReference>
<proteinExistence type="inferred from homology"/>
<feature type="domain" description="GH16" evidence="2">
    <location>
        <begin position="8"/>
        <end position="307"/>
    </location>
</feature>
<evidence type="ECO:0000313" key="3">
    <source>
        <dbReference type="EMBL" id="MCZ4718309.1"/>
    </source>
</evidence>
<name>A0AAP3HBZ5_LEGPN</name>
<dbReference type="InterPro" id="IPR013320">
    <property type="entry name" value="ConA-like_dom_sf"/>
</dbReference>
<sequence>MRIHNLLAISLGIFSPLIHPGGVPLCVLSDHCITVVEPLFDVLPETSAKSSFLRSGTTSHNDTCSEKEIYQSENVFRRNNKLELYFNPNHSPIYDPYCNQIYTQTSGAVYTQAPITKFSNGVLILHGAVTVKAKIDRIIPGIWPAIWMLPQDTAFTDLDGGASGVWPTSGEIDTLEMAGYSGYYNPPATYLTTLHFGPTPGDDIPRGYTTVYKNDAQQIVPLTDKEHEFTMEWDITLKNTVNGQVTFLNPANVASIRLSMYLDGRLYQSDKLIWNSYSPPVCDNGLVGTGRSDGTTCGVPVFQIPSSFDPLPLNDALPLEVFTRGFNSGFRLISNVASGGPIFSGDPIGEAGAREPVSLFISEIYLQIINNLAFVPNIFNGAKVSWLTPTIPGETIDHYTLEISGYKFNINKQFPSTQNQFTIPAHTLYGNRSYHAVVTAVGNLGTTVLVGDATVKIRP</sequence>
<comment type="caution">
    <text evidence="3">The sequence shown here is derived from an EMBL/GenBank/DDBJ whole genome shotgun (WGS) entry which is preliminary data.</text>
</comment>
<dbReference type="PANTHER" id="PTHR10963:SF60">
    <property type="entry name" value="GRAM-NEGATIVE BACTERIA-BINDING PROTEIN 1-RELATED"/>
    <property type="match status" value="1"/>
</dbReference>
<evidence type="ECO:0000256" key="1">
    <source>
        <dbReference type="ARBA" id="ARBA00006865"/>
    </source>
</evidence>
<dbReference type="SUPFAM" id="SSF49265">
    <property type="entry name" value="Fibronectin type III"/>
    <property type="match status" value="1"/>
</dbReference>
<reference evidence="3" key="1">
    <citation type="submission" date="2022-12" db="EMBL/GenBank/DDBJ databases">
        <title>Comparative genomics of Legionella pneumophila isolates from the West Bank and Germany support molecular epidemiology of Legionnaires disease.</title>
        <authorList>
            <person name="Zayed A.R."/>
            <person name="Bitar D.M."/>
            <person name="Steinert M."/>
            <person name="Lueck C."/>
            <person name="Brettar I."/>
            <person name="Hoefle M.G."/>
            <person name="Bunk B."/>
        </authorList>
    </citation>
    <scope>NUCLEOTIDE SEQUENCE</scope>
    <source>
        <strain evidence="3">H23</strain>
    </source>
</reference>
<dbReference type="GO" id="GO:0005975">
    <property type="term" value="P:carbohydrate metabolic process"/>
    <property type="evidence" value="ECO:0007669"/>
    <property type="project" value="InterPro"/>
</dbReference>
<comment type="similarity">
    <text evidence="1">Belongs to the glycosyl hydrolase 16 family.</text>
</comment>
<evidence type="ECO:0000313" key="4">
    <source>
        <dbReference type="Proteomes" id="UP001071279"/>
    </source>
</evidence>
<dbReference type="InterPro" id="IPR000757">
    <property type="entry name" value="Beta-glucanase-like"/>
</dbReference>
<dbReference type="PROSITE" id="PS51762">
    <property type="entry name" value="GH16_2"/>
    <property type="match status" value="1"/>
</dbReference>
<dbReference type="Proteomes" id="UP001071279">
    <property type="component" value="Unassembled WGS sequence"/>
</dbReference>
<evidence type="ECO:0000259" key="2">
    <source>
        <dbReference type="PROSITE" id="PS51762"/>
    </source>
</evidence>
<dbReference type="EMBL" id="JAPXIC010000015">
    <property type="protein sequence ID" value="MCZ4718309.1"/>
    <property type="molecule type" value="Genomic_DNA"/>
</dbReference>
<dbReference type="GO" id="GO:0004553">
    <property type="term" value="F:hydrolase activity, hydrolyzing O-glycosyl compounds"/>
    <property type="evidence" value="ECO:0007669"/>
    <property type="project" value="InterPro"/>
</dbReference>